<protein>
    <submittedName>
        <fullName evidence="1">Uncharacterized protein</fullName>
    </submittedName>
</protein>
<gene>
    <name evidence="1" type="ORF">PSI9734_02184</name>
</gene>
<dbReference type="Proteomes" id="UP000481517">
    <property type="component" value="Unassembled WGS sequence"/>
</dbReference>
<dbReference type="EMBL" id="CADCXY010000007">
    <property type="protein sequence ID" value="CAB0151824.1"/>
    <property type="molecule type" value="Genomic_DNA"/>
</dbReference>
<evidence type="ECO:0000313" key="2">
    <source>
        <dbReference type="Proteomes" id="UP000481517"/>
    </source>
</evidence>
<name>A0A6S6WRD6_9GAMM</name>
<evidence type="ECO:0000313" key="1">
    <source>
        <dbReference type="EMBL" id="CAB0151824.1"/>
    </source>
</evidence>
<dbReference type="RefSeq" id="WP_173921177.1">
    <property type="nucleotide sequence ID" value="NZ_CADCXY010000007.1"/>
</dbReference>
<sequence>MFKIIVVLVGGVLIYTVLAQLNPEPENHAQPHQRIEFRAFDKWGRALSIEINSDLQSMLQGFPARLYPQGSNQCKEHLVKLSQNKVELAVFAINKDLVNHSVHQIDAFCVESSGLDKNCRDRIVQNRASDTTPVSIMLGIRQAYEQCTQESRITPVLTIFPL</sequence>
<dbReference type="AlphaFoldDB" id="A0A6S6WRD6"/>
<keyword evidence="2" id="KW-1185">Reference proteome</keyword>
<proteinExistence type="predicted"/>
<accession>A0A6S6WRD6</accession>
<reference evidence="1 2" key="1">
    <citation type="submission" date="2020-02" db="EMBL/GenBank/DDBJ databases">
        <authorList>
            <person name="Rodrigo-Torres L."/>
            <person name="Arahal R. D."/>
            <person name="Lucena T."/>
        </authorList>
    </citation>
    <scope>NUCLEOTIDE SEQUENCE [LARGE SCALE GENOMIC DNA]</scope>
    <source>
        <strain evidence="1 2">CECT 9734</strain>
    </source>
</reference>
<organism evidence="1 2">
    <name type="scientific">Pseudidiomarina piscicola</name>
    <dbReference type="NCBI Taxonomy" id="2614830"/>
    <lineage>
        <taxon>Bacteria</taxon>
        <taxon>Pseudomonadati</taxon>
        <taxon>Pseudomonadota</taxon>
        <taxon>Gammaproteobacteria</taxon>
        <taxon>Alteromonadales</taxon>
        <taxon>Idiomarinaceae</taxon>
        <taxon>Pseudidiomarina</taxon>
    </lineage>
</organism>